<dbReference type="InterPro" id="IPR001789">
    <property type="entry name" value="Sig_transdc_resp-reg_receiver"/>
</dbReference>
<dbReference type="InterPro" id="IPR018062">
    <property type="entry name" value="HTH_AraC-typ_CS"/>
</dbReference>
<organism evidence="9 10">
    <name type="scientific">Tepidibacter hydrothermalis</name>
    <dbReference type="NCBI Taxonomy" id="3036126"/>
    <lineage>
        <taxon>Bacteria</taxon>
        <taxon>Bacillati</taxon>
        <taxon>Bacillota</taxon>
        <taxon>Clostridia</taxon>
        <taxon>Peptostreptococcales</taxon>
        <taxon>Peptostreptococcaceae</taxon>
        <taxon>Tepidibacter</taxon>
    </lineage>
</organism>
<dbReference type="Gene3D" id="1.10.10.60">
    <property type="entry name" value="Homeodomain-like"/>
    <property type="match status" value="2"/>
</dbReference>
<dbReference type="PRINTS" id="PR00032">
    <property type="entry name" value="HTHARAC"/>
</dbReference>
<evidence type="ECO:0000256" key="3">
    <source>
        <dbReference type="ARBA" id="ARBA00023125"/>
    </source>
</evidence>
<feature type="domain" description="Response regulatory" evidence="8">
    <location>
        <begin position="3"/>
        <end position="120"/>
    </location>
</feature>
<keyword evidence="4" id="KW-0804">Transcription</keyword>
<dbReference type="InterPro" id="IPR020449">
    <property type="entry name" value="Tscrpt_reg_AraC-type_HTH"/>
</dbReference>
<keyword evidence="6" id="KW-0597">Phosphoprotein</keyword>
<feature type="modified residue" description="4-aspartylphosphate" evidence="6">
    <location>
        <position position="55"/>
    </location>
</feature>
<keyword evidence="3" id="KW-0238">DNA-binding</keyword>
<dbReference type="Proteomes" id="UP001222800">
    <property type="component" value="Chromosome"/>
</dbReference>
<feature type="domain" description="HTH araC/xylS-type" evidence="7">
    <location>
        <begin position="253"/>
        <end position="351"/>
    </location>
</feature>
<dbReference type="PROSITE" id="PS00041">
    <property type="entry name" value="HTH_ARAC_FAMILY_1"/>
    <property type="match status" value="1"/>
</dbReference>
<evidence type="ECO:0000256" key="1">
    <source>
        <dbReference type="ARBA" id="ARBA00018672"/>
    </source>
</evidence>
<protein>
    <recommendedName>
        <fullName evidence="1">Stage 0 sporulation protein A homolog</fullName>
    </recommendedName>
</protein>
<dbReference type="Pfam" id="PF12833">
    <property type="entry name" value="HTH_18"/>
    <property type="match status" value="1"/>
</dbReference>
<dbReference type="Gene3D" id="3.40.50.2300">
    <property type="match status" value="1"/>
</dbReference>
<dbReference type="SUPFAM" id="SSF46689">
    <property type="entry name" value="Homeodomain-like"/>
    <property type="match status" value="2"/>
</dbReference>
<dbReference type="Pfam" id="PF00072">
    <property type="entry name" value="Response_reg"/>
    <property type="match status" value="1"/>
</dbReference>
<dbReference type="SUPFAM" id="SSF52172">
    <property type="entry name" value="CheY-like"/>
    <property type="match status" value="1"/>
</dbReference>
<dbReference type="InterPro" id="IPR009057">
    <property type="entry name" value="Homeodomain-like_sf"/>
</dbReference>
<comment type="function">
    <text evidence="5">May play the central regulatory role in sporulation. It may be an element of the effector pathway responsible for the activation of sporulation genes in response to nutritional stress. Spo0A may act in concert with spo0H (a sigma factor) to control the expression of some genes that are critical to the sporulation process.</text>
</comment>
<keyword evidence="10" id="KW-1185">Reference proteome</keyword>
<dbReference type="PANTHER" id="PTHR43280">
    <property type="entry name" value="ARAC-FAMILY TRANSCRIPTIONAL REGULATOR"/>
    <property type="match status" value="1"/>
</dbReference>
<evidence type="ECO:0000259" key="7">
    <source>
        <dbReference type="PROSITE" id="PS01124"/>
    </source>
</evidence>
<evidence type="ECO:0000256" key="4">
    <source>
        <dbReference type="ARBA" id="ARBA00023163"/>
    </source>
</evidence>
<sequence>MYKILLVDDEILEIEALKIMLEKFKDQVTIVGEAKNGREAIELNSKLKPDIIFMDVKMPGIDGIKASKIIKNQNEDIVIIVLTAYDDFDLIHEALTLGVKDYILKPVKCDNLLNALSVQINNLKINNNRIKMKELLLMDKIISQDKNEAEILLNSIIESYIIASNEDIDYFRHKIKLILEKMMKISSKFRFKHNRLLNEEEYLHKLNSLESIQSISAYINSLLVSIFEEILESDTETKKNDIEKLKCSNKIIEPALKYIEENYREQILLEEVASISNISLYYFSKLFKKEMGMNFTTYVTKYKIEKAKKMLKNTDIPIVNIASELGYYECGYFTKVFKKIEGITPTEYRNNN</sequence>
<reference evidence="9 10" key="1">
    <citation type="submission" date="2023-03" db="EMBL/GenBank/DDBJ databases">
        <title>Complete genome sequence of Tepidibacter sp. SWIR-1, isolated from a deep-sea hydrothermal vent.</title>
        <authorList>
            <person name="Li X."/>
        </authorList>
    </citation>
    <scope>NUCLEOTIDE SEQUENCE [LARGE SCALE GENOMIC DNA]</scope>
    <source>
        <strain evidence="9 10">SWIR-1</strain>
    </source>
</reference>
<evidence type="ECO:0000259" key="8">
    <source>
        <dbReference type="PROSITE" id="PS50110"/>
    </source>
</evidence>
<evidence type="ECO:0000313" key="10">
    <source>
        <dbReference type="Proteomes" id="UP001222800"/>
    </source>
</evidence>
<dbReference type="InterPro" id="IPR011006">
    <property type="entry name" value="CheY-like_superfamily"/>
</dbReference>
<evidence type="ECO:0000256" key="6">
    <source>
        <dbReference type="PROSITE-ProRule" id="PRU00169"/>
    </source>
</evidence>
<dbReference type="SMART" id="SM00342">
    <property type="entry name" value="HTH_ARAC"/>
    <property type="match status" value="1"/>
</dbReference>
<name>A0ABY8EJ57_9FIRM</name>
<keyword evidence="2" id="KW-0805">Transcription regulation</keyword>
<dbReference type="RefSeq" id="WP_277732913.1">
    <property type="nucleotide sequence ID" value="NZ_CP120733.1"/>
</dbReference>
<dbReference type="PROSITE" id="PS01124">
    <property type="entry name" value="HTH_ARAC_FAMILY_2"/>
    <property type="match status" value="1"/>
</dbReference>
<dbReference type="CDD" id="cd17536">
    <property type="entry name" value="REC_YesN-like"/>
    <property type="match status" value="1"/>
</dbReference>
<evidence type="ECO:0000256" key="5">
    <source>
        <dbReference type="ARBA" id="ARBA00024867"/>
    </source>
</evidence>
<dbReference type="PANTHER" id="PTHR43280:SF10">
    <property type="entry name" value="REGULATORY PROTEIN POCR"/>
    <property type="match status" value="1"/>
</dbReference>
<dbReference type="PROSITE" id="PS50110">
    <property type="entry name" value="RESPONSE_REGULATORY"/>
    <property type="match status" value="1"/>
</dbReference>
<dbReference type="InterPro" id="IPR018060">
    <property type="entry name" value="HTH_AraC"/>
</dbReference>
<dbReference type="EMBL" id="CP120733">
    <property type="protein sequence ID" value="WFD10948.1"/>
    <property type="molecule type" value="Genomic_DNA"/>
</dbReference>
<evidence type="ECO:0000256" key="2">
    <source>
        <dbReference type="ARBA" id="ARBA00023015"/>
    </source>
</evidence>
<proteinExistence type="predicted"/>
<accession>A0ABY8EJ57</accession>
<gene>
    <name evidence="9" type="ORF">P4S50_02415</name>
</gene>
<evidence type="ECO:0000313" key="9">
    <source>
        <dbReference type="EMBL" id="WFD10948.1"/>
    </source>
</evidence>
<dbReference type="SMART" id="SM00448">
    <property type="entry name" value="REC"/>
    <property type="match status" value="1"/>
</dbReference>